<gene>
    <name evidence="1" type="ORF">NUW54_g5932</name>
</gene>
<name>A0ACC1PU74_9APHY</name>
<comment type="caution">
    <text evidence="1">The sequence shown here is derived from an EMBL/GenBank/DDBJ whole genome shotgun (WGS) entry which is preliminary data.</text>
</comment>
<reference evidence="1" key="1">
    <citation type="submission" date="2022-08" db="EMBL/GenBank/DDBJ databases">
        <title>Genome Sequence of Pycnoporus sanguineus.</title>
        <authorList>
            <person name="Buettner E."/>
        </authorList>
    </citation>
    <scope>NUCLEOTIDE SEQUENCE</scope>
    <source>
        <strain evidence="1">CG-C14</strain>
    </source>
</reference>
<evidence type="ECO:0000313" key="1">
    <source>
        <dbReference type="EMBL" id="KAJ3002281.1"/>
    </source>
</evidence>
<proteinExistence type="predicted"/>
<accession>A0ACC1PU74</accession>
<sequence>MTLPSTDALLAQQEKDYQSVVQACMNVQGCVGITIWDWTDKYSWVPSTFPGQGAACPWDENFNKKPAYSGIVAALGFTAEDERYRQAAAQLLIPRRAETGDAFARARGCVVAVFLIPPLTMSAKPLLIVAGVGNGTGTGAATARVFSKAGYRVALIARNAEHLQRLVDELIASGGEAAAFAIPGYTYEATENVWDRVLEYKWPSGQPSDLRVALWNVGVNVFGSFLTVSAKDIQASLEVHVTAGFAFSRKAVLAFKANEMDANGCRGTLLFTGATASIRGNVFTSAFAAGKFGIRALSQSLAKEFGKENIHVAHVIIDGSILTDLSLSRRPGEAGEAWKANPDLRLDGESIAKSYLYLTQQDRSAWTWELDLRPAHEKW</sequence>
<evidence type="ECO:0000313" key="2">
    <source>
        <dbReference type="Proteomes" id="UP001144978"/>
    </source>
</evidence>
<organism evidence="1 2">
    <name type="scientific">Trametes sanguinea</name>
    <dbReference type="NCBI Taxonomy" id="158606"/>
    <lineage>
        <taxon>Eukaryota</taxon>
        <taxon>Fungi</taxon>
        <taxon>Dikarya</taxon>
        <taxon>Basidiomycota</taxon>
        <taxon>Agaricomycotina</taxon>
        <taxon>Agaricomycetes</taxon>
        <taxon>Polyporales</taxon>
        <taxon>Polyporaceae</taxon>
        <taxon>Trametes</taxon>
    </lineage>
</organism>
<keyword evidence="2" id="KW-1185">Reference proteome</keyword>
<protein>
    <submittedName>
        <fullName evidence="1">Uncharacterized protein</fullName>
    </submittedName>
</protein>
<dbReference type="Proteomes" id="UP001144978">
    <property type="component" value="Unassembled WGS sequence"/>
</dbReference>
<dbReference type="EMBL" id="JANSHE010001522">
    <property type="protein sequence ID" value="KAJ3002281.1"/>
    <property type="molecule type" value="Genomic_DNA"/>
</dbReference>